<dbReference type="Proteomes" id="UP001151699">
    <property type="component" value="Chromosome A"/>
</dbReference>
<dbReference type="AlphaFoldDB" id="A0A9Q0S7F2"/>
<evidence type="ECO:0000313" key="2">
    <source>
        <dbReference type="Proteomes" id="UP001151699"/>
    </source>
</evidence>
<protein>
    <submittedName>
        <fullName evidence="1">Uncharacterized protein</fullName>
    </submittedName>
</protein>
<comment type="caution">
    <text evidence="1">The sequence shown here is derived from an EMBL/GenBank/DDBJ whole genome shotgun (WGS) entry which is preliminary data.</text>
</comment>
<name>A0A9Q0S7F2_9DIPT</name>
<gene>
    <name evidence="1" type="ORF">Bhyg_02067</name>
</gene>
<keyword evidence="2" id="KW-1185">Reference proteome</keyword>
<reference evidence="1" key="1">
    <citation type="submission" date="2022-07" db="EMBL/GenBank/DDBJ databases">
        <authorList>
            <person name="Trinca V."/>
            <person name="Uliana J.V.C."/>
            <person name="Torres T.T."/>
            <person name="Ward R.J."/>
            <person name="Monesi N."/>
        </authorList>
    </citation>
    <scope>NUCLEOTIDE SEQUENCE</scope>
    <source>
        <strain evidence="1">HSMRA1968</strain>
        <tissue evidence="1">Whole embryos</tissue>
    </source>
</reference>
<proteinExistence type="predicted"/>
<organism evidence="1 2">
    <name type="scientific">Pseudolycoriella hygida</name>
    <dbReference type="NCBI Taxonomy" id="35572"/>
    <lineage>
        <taxon>Eukaryota</taxon>
        <taxon>Metazoa</taxon>
        <taxon>Ecdysozoa</taxon>
        <taxon>Arthropoda</taxon>
        <taxon>Hexapoda</taxon>
        <taxon>Insecta</taxon>
        <taxon>Pterygota</taxon>
        <taxon>Neoptera</taxon>
        <taxon>Endopterygota</taxon>
        <taxon>Diptera</taxon>
        <taxon>Nematocera</taxon>
        <taxon>Sciaroidea</taxon>
        <taxon>Sciaridae</taxon>
        <taxon>Pseudolycoriella</taxon>
    </lineage>
</organism>
<dbReference type="EMBL" id="WJQU01000001">
    <property type="protein sequence ID" value="KAJ6646853.1"/>
    <property type="molecule type" value="Genomic_DNA"/>
</dbReference>
<evidence type="ECO:0000313" key="1">
    <source>
        <dbReference type="EMBL" id="KAJ6646853.1"/>
    </source>
</evidence>
<sequence length="76" mass="8886">MYVCPFDISKQFKLDNSSTSGDECGLEISGWLTNNNNRSPSKQKARAAFQTIKSYYAMQDVYSRVNMWHSHFMLFY</sequence>
<accession>A0A9Q0S7F2</accession>